<evidence type="ECO:0000256" key="9">
    <source>
        <dbReference type="PIRSR" id="PIRSR000102-3"/>
    </source>
</evidence>
<dbReference type="NCBIfam" id="NF000824">
    <property type="entry name" value="PRK00066.1"/>
    <property type="match status" value="1"/>
</dbReference>
<reference evidence="12 13" key="1">
    <citation type="submission" date="2014-12" db="EMBL/GenBank/DDBJ databases">
        <title>Draft genome sequence of Terrisporobacter sp. 08-306576, isolated from the blood culture of a bacteremia patient.</title>
        <authorList>
            <person name="Lund L.C."/>
            <person name="Sydenham T.V."/>
            <person name="Hogh S.V."/>
            <person name="Skov M.N."/>
            <person name="Kemp M."/>
            <person name="Justesen U.S."/>
        </authorList>
    </citation>
    <scope>NUCLEOTIDE SEQUENCE [LARGE SCALE GENOMIC DNA]</scope>
    <source>
        <strain evidence="12 13">08-306576</strain>
    </source>
</reference>
<dbReference type="GO" id="GO:0004459">
    <property type="term" value="F:L-lactate dehydrogenase (NAD+) activity"/>
    <property type="evidence" value="ECO:0007669"/>
    <property type="project" value="UniProtKB-UniRule"/>
</dbReference>
<evidence type="ECO:0000313" key="13">
    <source>
        <dbReference type="Proteomes" id="UP000031189"/>
    </source>
</evidence>
<feature type="binding site" evidence="7">
    <location>
        <position position="89"/>
    </location>
    <ligand>
        <name>substrate</name>
    </ligand>
</feature>
<evidence type="ECO:0000256" key="5">
    <source>
        <dbReference type="ARBA" id="ARBA00023027"/>
    </source>
</evidence>
<dbReference type="Pfam" id="PF02866">
    <property type="entry name" value="Ldh_1_C"/>
    <property type="match status" value="1"/>
</dbReference>
<dbReference type="Gene3D" id="3.90.110.10">
    <property type="entry name" value="Lactate dehydrogenase/glycoside hydrolase, family 4, C-terminal"/>
    <property type="match status" value="1"/>
</dbReference>
<accession>A0A0B3WLU1</accession>
<feature type="binding site" evidence="7">
    <location>
        <begin position="119"/>
        <end position="121"/>
    </location>
    <ligand>
        <name>NAD(+)</name>
        <dbReference type="ChEBI" id="CHEBI:57540"/>
    </ligand>
</feature>
<dbReference type="CDD" id="cd05291">
    <property type="entry name" value="HicDH_like"/>
    <property type="match status" value="1"/>
</dbReference>
<evidence type="ECO:0000256" key="8">
    <source>
        <dbReference type="PIRSR" id="PIRSR000102-1"/>
    </source>
</evidence>
<evidence type="ECO:0000259" key="10">
    <source>
        <dbReference type="Pfam" id="PF00056"/>
    </source>
</evidence>
<dbReference type="FunFam" id="3.40.50.720:FF:000018">
    <property type="entry name" value="Malate dehydrogenase"/>
    <property type="match status" value="1"/>
</dbReference>
<evidence type="ECO:0000256" key="6">
    <source>
        <dbReference type="ARBA" id="ARBA00049258"/>
    </source>
</evidence>
<evidence type="ECO:0000256" key="3">
    <source>
        <dbReference type="ARBA" id="ARBA00012967"/>
    </source>
</evidence>
<dbReference type="SUPFAM" id="SSF56327">
    <property type="entry name" value="LDH C-terminal domain-like"/>
    <property type="match status" value="1"/>
</dbReference>
<dbReference type="GO" id="GO:0005737">
    <property type="term" value="C:cytoplasm"/>
    <property type="evidence" value="ECO:0007669"/>
    <property type="project" value="UniProtKB-SubCell"/>
</dbReference>
<feature type="binding site" evidence="7">
    <location>
        <position position="102"/>
    </location>
    <ligand>
        <name>NAD(+)</name>
        <dbReference type="ChEBI" id="CHEBI:57540"/>
    </ligand>
</feature>
<keyword evidence="4 7" id="KW-0560">Oxidoreductase</keyword>
<dbReference type="InterPro" id="IPR001236">
    <property type="entry name" value="Lactate/malate_DH_N"/>
</dbReference>
<name>A0A0B3WLU1_9FIRM</name>
<feature type="binding site" evidence="7">
    <location>
        <position position="40"/>
    </location>
    <ligand>
        <name>NAD(+)</name>
        <dbReference type="ChEBI" id="CHEBI:57540"/>
    </ligand>
</feature>
<feature type="binding site" evidence="7">
    <location>
        <position position="83"/>
    </location>
    <ligand>
        <name>substrate</name>
    </ligand>
</feature>
<dbReference type="SUPFAM" id="SSF51735">
    <property type="entry name" value="NAD(P)-binding Rossmann-fold domains"/>
    <property type="match status" value="1"/>
</dbReference>
<dbReference type="EMBL" id="JWHR01000162">
    <property type="protein sequence ID" value="KHS55550.1"/>
    <property type="molecule type" value="Genomic_DNA"/>
</dbReference>
<keyword evidence="7" id="KW-0597">Phosphoprotein</keyword>
<sequence>MKKNKVVIVGAGMVGMSYAYSMVNQGTCEELVLIDIDKNRTVGEALDLNHGLSYAPRKMKIYSGDYSDCSDANIICITAGATQVPGETRLDLLHKNTKIMKSIVGEIKKTSFNGIIIVASNPVDIMTYVVWKASGYDKTKVMGSGTTLDTARLRFGLGERLGVTPKSIHAYVMGEHGDSQFVAWSYALMGVQPIYQVASKKDAKVKFEDLELIEDEVRNIAYKIIDCKKSTYYGIGMALARITKAILENENSILTVSSYLDDKYGHNDVFIAVPSIVNENGVREVIELPLEKEEKSKLDNSIEIMKENICKLDI</sequence>
<comment type="activity regulation">
    <text evidence="7">Allosterically activated by fructose 1,6-bisphosphate (FBP).</text>
</comment>
<feature type="binding site" evidence="7">
    <location>
        <position position="154"/>
    </location>
    <ligand>
        <name>beta-D-fructose 1,6-bisphosphate</name>
        <dbReference type="ChEBI" id="CHEBI:32966"/>
        <note>allosteric activator</note>
    </ligand>
</feature>
<dbReference type="PRINTS" id="PR00086">
    <property type="entry name" value="LLDHDRGNASE"/>
</dbReference>
<comment type="similarity">
    <text evidence="2 7">Belongs to the LDH/MDH superfamily. LDH family.</text>
</comment>
<feature type="binding site" evidence="7">
    <location>
        <begin position="149"/>
        <end position="152"/>
    </location>
    <ligand>
        <name>substrate</name>
    </ligand>
</feature>
<feature type="binding site" evidence="7">
    <location>
        <position position="144"/>
    </location>
    <ligand>
        <name>NAD(+)</name>
        <dbReference type="ChEBI" id="CHEBI:57540"/>
    </ligand>
</feature>
<dbReference type="InterPro" id="IPR018177">
    <property type="entry name" value="L-lactate_DH_AS"/>
</dbReference>
<dbReference type="InterPro" id="IPR022383">
    <property type="entry name" value="Lactate/malate_DH_C"/>
</dbReference>
<dbReference type="HAMAP" id="MF_00488">
    <property type="entry name" value="Lactate_dehydrog"/>
    <property type="match status" value="1"/>
</dbReference>
<feature type="binding site" evidence="7">
    <location>
        <position position="66"/>
    </location>
    <ligand>
        <name>NAD(+)</name>
        <dbReference type="ChEBI" id="CHEBI:57540"/>
    </ligand>
</feature>
<evidence type="ECO:0000259" key="11">
    <source>
        <dbReference type="Pfam" id="PF02866"/>
    </source>
</evidence>
<comment type="function">
    <text evidence="7">Catalyzes the conversion of lactate to pyruvate.</text>
</comment>
<feature type="domain" description="Lactate/malate dehydrogenase C-terminal" evidence="11">
    <location>
        <begin position="146"/>
        <end position="310"/>
    </location>
</feature>
<comment type="subunit">
    <text evidence="7">Homotetramer.</text>
</comment>
<dbReference type="InterPro" id="IPR001557">
    <property type="entry name" value="L-lactate/malate_DH"/>
</dbReference>
<keyword evidence="7" id="KW-0963">Cytoplasm</keyword>
<dbReference type="NCBIfam" id="TIGR01771">
    <property type="entry name" value="L-LDH-NAD"/>
    <property type="match status" value="1"/>
</dbReference>
<comment type="caution">
    <text evidence="12">The sequence shown here is derived from an EMBL/GenBank/DDBJ whole genome shotgun (WGS) entry which is preliminary data.</text>
</comment>
<evidence type="ECO:0000256" key="2">
    <source>
        <dbReference type="ARBA" id="ARBA00006054"/>
    </source>
</evidence>
<dbReference type="NCBIfam" id="NF004863">
    <property type="entry name" value="PRK06223.1"/>
    <property type="match status" value="1"/>
</dbReference>
<feature type="binding site" evidence="7">
    <location>
        <begin position="121"/>
        <end position="124"/>
    </location>
    <ligand>
        <name>substrate</name>
    </ligand>
</feature>
<dbReference type="UniPathway" id="UPA00554">
    <property type="reaction ID" value="UER00611"/>
</dbReference>
<dbReference type="RefSeq" id="WP_039681437.1">
    <property type="nucleotide sequence ID" value="NZ_JWHR01000162.1"/>
</dbReference>
<evidence type="ECO:0000313" key="12">
    <source>
        <dbReference type="EMBL" id="KHS55550.1"/>
    </source>
</evidence>
<dbReference type="PROSITE" id="PS00064">
    <property type="entry name" value="L_LDH"/>
    <property type="match status" value="1"/>
</dbReference>
<evidence type="ECO:0000256" key="1">
    <source>
        <dbReference type="ARBA" id="ARBA00004843"/>
    </source>
</evidence>
<dbReference type="EC" id="1.1.1.27" evidence="3 7"/>
<feature type="binding site" evidence="7">
    <location>
        <position position="169"/>
    </location>
    <ligand>
        <name>beta-D-fructose 1,6-bisphosphate</name>
        <dbReference type="ChEBI" id="CHEBI:32966"/>
        <note>allosteric activator</note>
    </ligand>
</feature>
<evidence type="ECO:0000256" key="7">
    <source>
        <dbReference type="HAMAP-Rule" id="MF_00488"/>
    </source>
</evidence>
<dbReference type="Pfam" id="PF00056">
    <property type="entry name" value="Ldh_1_N"/>
    <property type="match status" value="1"/>
</dbReference>
<dbReference type="InterPro" id="IPR015955">
    <property type="entry name" value="Lactate_DH/Glyco_Ohase_4_C"/>
</dbReference>
<dbReference type="OrthoDB" id="9802969at2"/>
<organism evidence="12 13">
    <name type="scientific">Terrisporobacter othiniensis</name>
    <dbReference type="NCBI Taxonomy" id="1577792"/>
    <lineage>
        <taxon>Bacteria</taxon>
        <taxon>Bacillati</taxon>
        <taxon>Bacillota</taxon>
        <taxon>Clostridia</taxon>
        <taxon>Peptostreptococcales</taxon>
        <taxon>Peptostreptococcaceae</taxon>
        <taxon>Terrisporobacter</taxon>
    </lineage>
</organism>
<dbReference type="Proteomes" id="UP000031189">
    <property type="component" value="Unassembled WGS sequence"/>
</dbReference>
<proteinExistence type="inferred from homology"/>
<feature type="modified residue" description="Phosphotyrosine" evidence="7">
    <location>
        <position position="222"/>
    </location>
</feature>
<dbReference type="InterPro" id="IPR036291">
    <property type="entry name" value="NAD(P)-bd_dom_sf"/>
</dbReference>
<comment type="subcellular location">
    <subcellularLocation>
        <location evidence="7">Cytoplasm</location>
    </subcellularLocation>
</comment>
<feature type="active site" description="Proton acceptor" evidence="7 8">
    <location>
        <position position="176"/>
    </location>
</feature>
<feature type="binding site" evidence="9">
    <location>
        <begin position="10"/>
        <end position="15"/>
    </location>
    <ligand>
        <name>NAD(+)</name>
        <dbReference type="ChEBI" id="CHEBI:57540"/>
    </ligand>
</feature>
<keyword evidence="13" id="KW-1185">Reference proteome</keyword>
<dbReference type="AlphaFoldDB" id="A0A0B3WLU1"/>
<feature type="binding site" evidence="7">
    <location>
        <begin position="80"/>
        <end position="81"/>
    </location>
    <ligand>
        <name>NAD(+)</name>
        <dbReference type="ChEBI" id="CHEBI:57540"/>
    </ligand>
</feature>
<dbReference type="GO" id="GO:0006089">
    <property type="term" value="P:lactate metabolic process"/>
    <property type="evidence" value="ECO:0007669"/>
    <property type="project" value="TreeGrafter"/>
</dbReference>
<dbReference type="PIRSF" id="PIRSF000102">
    <property type="entry name" value="Lac_mal_DH"/>
    <property type="match status" value="1"/>
</dbReference>
<comment type="catalytic activity">
    <reaction evidence="6 7">
        <text>(S)-lactate + NAD(+) = pyruvate + NADH + H(+)</text>
        <dbReference type="Rhea" id="RHEA:23444"/>
        <dbReference type="ChEBI" id="CHEBI:15361"/>
        <dbReference type="ChEBI" id="CHEBI:15378"/>
        <dbReference type="ChEBI" id="CHEBI:16651"/>
        <dbReference type="ChEBI" id="CHEBI:57540"/>
        <dbReference type="ChEBI" id="CHEBI:57945"/>
        <dbReference type="EC" id="1.1.1.27"/>
    </reaction>
</comment>
<evidence type="ECO:0000256" key="4">
    <source>
        <dbReference type="ARBA" id="ARBA00023002"/>
    </source>
</evidence>
<comment type="pathway">
    <text evidence="1 7">Fermentation; pyruvate fermentation to lactate; (S)-lactate from pyruvate: step 1/1.</text>
</comment>
<keyword evidence="5 7" id="KW-0520">NAD</keyword>
<feature type="binding site" evidence="7">
    <location>
        <position position="14"/>
    </location>
    <ligand>
        <name>NAD(+)</name>
        <dbReference type="ChEBI" id="CHEBI:57540"/>
    </ligand>
</feature>
<dbReference type="PANTHER" id="PTHR43128:SF16">
    <property type="entry name" value="L-LACTATE DEHYDROGENASE"/>
    <property type="match status" value="1"/>
</dbReference>
<dbReference type="PANTHER" id="PTHR43128">
    <property type="entry name" value="L-2-HYDROXYCARBOXYLATE DEHYDROGENASE (NAD(P)(+))"/>
    <property type="match status" value="1"/>
</dbReference>
<dbReference type="Gene3D" id="3.40.50.720">
    <property type="entry name" value="NAD(P)-binding Rossmann-like Domain"/>
    <property type="match status" value="1"/>
</dbReference>
<feature type="domain" description="Lactate/malate dehydrogenase N-terminal" evidence="10">
    <location>
        <begin position="5"/>
        <end position="143"/>
    </location>
</feature>
<feature type="binding site" evidence="7">
    <location>
        <position position="231"/>
    </location>
    <ligand>
        <name>substrate</name>
    </ligand>
</feature>
<dbReference type="STRING" id="1577792.QX51_18840"/>
<feature type="binding site" evidence="9">
    <location>
        <position position="96"/>
    </location>
    <ligand>
        <name>NAD(+)</name>
        <dbReference type="ChEBI" id="CHEBI:57540"/>
    </ligand>
</feature>
<keyword evidence="7" id="KW-0021">Allosteric enzyme</keyword>
<feature type="binding site" evidence="7 9">
    <location>
        <position position="35"/>
    </location>
    <ligand>
        <name>NAD(+)</name>
        <dbReference type="ChEBI" id="CHEBI:57540"/>
    </ligand>
</feature>
<protein>
    <recommendedName>
        <fullName evidence="3 7">L-lactate dehydrogenase</fullName>
        <shortName evidence="7">L-LDH</shortName>
        <ecNumber evidence="3 7">1.1.1.27</ecNumber>
    </recommendedName>
</protein>
<gene>
    <name evidence="7 12" type="primary">ldh</name>
    <name evidence="12" type="ORF">QX51_18840</name>
</gene>
<dbReference type="InterPro" id="IPR011304">
    <property type="entry name" value="L-lactate_DH"/>
</dbReference>
<dbReference type="GO" id="GO:0006096">
    <property type="term" value="P:glycolytic process"/>
    <property type="evidence" value="ECO:0007669"/>
    <property type="project" value="UniProtKB-UniRule"/>
</dbReference>